<evidence type="ECO:0000256" key="1">
    <source>
        <dbReference type="SAM" id="SignalP"/>
    </source>
</evidence>
<keyword evidence="1" id="KW-0732">Signal</keyword>
<comment type="caution">
    <text evidence="2">The sequence shown here is derived from an EMBL/GenBank/DDBJ whole genome shotgun (WGS) entry which is preliminary data.</text>
</comment>
<proteinExistence type="predicted"/>
<evidence type="ECO:0000313" key="2">
    <source>
        <dbReference type="EMBL" id="MDQ8208515.1"/>
    </source>
</evidence>
<dbReference type="Proteomes" id="UP001225316">
    <property type="component" value="Unassembled WGS sequence"/>
</dbReference>
<evidence type="ECO:0000313" key="3">
    <source>
        <dbReference type="Proteomes" id="UP001225316"/>
    </source>
</evidence>
<dbReference type="EMBL" id="JARXHW010000032">
    <property type="protein sequence ID" value="MDQ8208515.1"/>
    <property type="molecule type" value="Genomic_DNA"/>
</dbReference>
<keyword evidence="3" id="KW-1185">Reference proteome</keyword>
<feature type="chain" id="PRO_5045566713" description="PEP-CTERM protein-sorting domain-containing protein" evidence="1">
    <location>
        <begin position="21"/>
        <end position="216"/>
    </location>
</feature>
<dbReference type="RefSeq" id="WP_308951124.1">
    <property type="nucleotide sequence ID" value="NZ_JARXHW010000032.1"/>
</dbReference>
<protein>
    <recommendedName>
        <fullName evidence="4">PEP-CTERM protein-sorting domain-containing protein</fullName>
    </recommendedName>
</protein>
<organism evidence="2 3">
    <name type="scientific">Thalassobacterium maritimum</name>
    <dbReference type="NCBI Taxonomy" id="3041265"/>
    <lineage>
        <taxon>Bacteria</taxon>
        <taxon>Pseudomonadati</taxon>
        <taxon>Verrucomicrobiota</taxon>
        <taxon>Opitutia</taxon>
        <taxon>Puniceicoccales</taxon>
        <taxon>Coraliomargaritaceae</taxon>
        <taxon>Thalassobacterium</taxon>
    </lineage>
</organism>
<sequence>MKLNIKYLTLLLVSCRIAQASLMTVNITEKSNDLLVSYSGSIDLGTMMPSFPGTFGSNSGGINPGFPSYGSPGYGYQYRIFEQVDGEFGPYTTGNTNDNLAFRPDQSSGDLFSFSYSSSRYISLILPVDYISGSELSGLLIFENRIAPDVNLERGRFEWEFQIEGAVDTQRIVVEASTVSVPEANRVGLILGISSYVIVFRRRYLCKELTIKVHVD</sequence>
<evidence type="ECO:0008006" key="4">
    <source>
        <dbReference type="Google" id="ProtNLM"/>
    </source>
</evidence>
<name>A0ABU1AWI0_9BACT</name>
<reference evidence="2 3" key="1">
    <citation type="submission" date="2023-04" db="EMBL/GenBank/DDBJ databases">
        <title>A novel bacteria isolated from coastal sediment.</title>
        <authorList>
            <person name="Liu X.-J."/>
            <person name="Du Z.-J."/>
        </authorList>
    </citation>
    <scope>NUCLEOTIDE SEQUENCE [LARGE SCALE GENOMIC DNA]</scope>
    <source>
        <strain evidence="2 3">SDUM461003</strain>
    </source>
</reference>
<accession>A0ABU1AWI0</accession>
<gene>
    <name evidence="2" type="ORF">QEH52_13405</name>
</gene>
<feature type="signal peptide" evidence="1">
    <location>
        <begin position="1"/>
        <end position="20"/>
    </location>
</feature>